<dbReference type="InterPro" id="IPR027417">
    <property type="entry name" value="P-loop_NTPase"/>
</dbReference>
<dbReference type="Pfam" id="PF04466">
    <property type="entry name" value="Terminase_3"/>
    <property type="match status" value="1"/>
</dbReference>
<organism evidence="2">
    <name type="scientific">marine sediment metagenome</name>
    <dbReference type="NCBI Taxonomy" id="412755"/>
    <lineage>
        <taxon>unclassified sequences</taxon>
        <taxon>metagenomes</taxon>
        <taxon>ecological metagenomes</taxon>
    </lineage>
</organism>
<protein>
    <recommendedName>
        <fullName evidence="1">Phage terminase large subunit N-terminal domain-containing protein</fullName>
    </recommendedName>
</protein>
<dbReference type="EMBL" id="LAZR01000275">
    <property type="protein sequence ID" value="KKN77683.1"/>
    <property type="molecule type" value="Genomic_DNA"/>
</dbReference>
<gene>
    <name evidence="2" type="ORF">LCGC14_0358090</name>
</gene>
<accession>A0A0F9WH06</accession>
<dbReference type="InterPro" id="IPR035412">
    <property type="entry name" value="Terminase_L_N"/>
</dbReference>
<dbReference type="Gene3D" id="3.40.50.300">
    <property type="entry name" value="P-loop containing nucleotide triphosphate hydrolases"/>
    <property type="match status" value="1"/>
</dbReference>
<feature type="domain" description="Phage terminase large subunit N-terminal" evidence="1">
    <location>
        <begin position="4"/>
        <end position="218"/>
    </location>
</feature>
<comment type="caution">
    <text evidence="2">The sequence shown here is derived from an EMBL/GenBank/DDBJ whole genome shotgun (WGS) entry which is preliminary data.</text>
</comment>
<sequence>MLSAWGTGKTMLAIFKGILLSQLYKDNLGLIVRRKFTDLAKSTMKDFTRYTGLKIPQGTKEVMVPGTTSQIMFMHGDELSGLQNVNLGWIYIEQGEEFDSQEQFDLLRGRLRRELIPNMDYTASDPAYEGLIEDLKANPLLQMMVGANAAGHCWTWKKWIKDCIDTMTVEDGPYAGESFKAYELHEATSFDNYHNLPKPFIMDIAAMKKDSPAKFKRYVMNNHDEYDREGSYWSSEINLLRRKHPPQIGLVPHDPAYSVHTAWDVGYTTCLWLFQVVGVNRYFLRYYEGQGEGIQHYTDLLHKWEADLRYRYGSHFGPWDIDNPAHKATEGKTVREIAQEHGIIFQSLPMDKDVNNSIETTKKHFPMSWFDAKGCETGLDALEWFHEKKNQAMSLGERPFFTGKPEKDWSEHCAKAFIIADQGIPFIRTGSSITTEKIKELQRKHGLVA</sequence>
<name>A0A0F9WH06_9ZZZZ</name>
<dbReference type="AlphaFoldDB" id="A0A0F9WH06"/>
<reference evidence="2" key="1">
    <citation type="journal article" date="2015" name="Nature">
        <title>Complex archaea that bridge the gap between prokaryotes and eukaryotes.</title>
        <authorList>
            <person name="Spang A."/>
            <person name="Saw J.H."/>
            <person name="Jorgensen S.L."/>
            <person name="Zaremba-Niedzwiedzka K."/>
            <person name="Martijn J."/>
            <person name="Lind A.E."/>
            <person name="van Eijk R."/>
            <person name="Schleper C."/>
            <person name="Guy L."/>
            <person name="Ettema T.J."/>
        </authorList>
    </citation>
    <scope>NUCLEOTIDE SEQUENCE</scope>
</reference>
<evidence type="ECO:0000313" key="2">
    <source>
        <dbReference type="EMBL" id="KKN77683.1"/>
    </source>
</evidence>
<evidence type="ECO:0000259" key="1">
    <source>
        <dbReference type="Pfam" id="PF04466"/>
    </source>
</evidence>
<proteinExistence type="predicted"/>